<sequence>MAAKPNTMNGGFWNSPQAQYSPQTQKLLKEMMNESKLTNFQQRHLEKSLRSGSSLPSECNPTSSARPRVVKQTKKPSKILNPKNYTGGVRSKDTMEALGAFEKPEYSLPKNNARSAREKERLANMMAFGKDVDNIQKQKVQVPVEIEEPVEIDRFDELQLEVEERQKFLADMTKLGKGRDYKHIETEISQLVREMEVIDKKRTKQLDSLLKTYDGES</sequence>
<feature type="region of interest" description="Disordered" evidence="1">
    <location>
        <begin position="38"/>
        <end position="91"/>
    </location>
</feature>
<feature type="compositionally biased region" description="Basic residues" evidence="1">
    <location>
        <begin position="68"/>
        <end position="77"/>
    </location>
</feature>
<feature type="compositionally biased region" description="Polar residues" evidence="1">
    <location>
        <begin position="50"/>
        <end position="65"/>
    </location>
</feature>
<dbReference type="Pfam" id="PF05250">
    <property type="entry name" value="UPF0193"/>
    <property type="match status" value="1"/>
</dbReference>
<feature type="region of interest" description="Disordered" evidence="1">
    <location>
        <begin position="1"/>
        <end position="21"/>
    </location>
</feature>
<dbReference type="GeneID" id="20248263"/>
<dbReference type="CTD" id="20248263"/>
<accession>V4B1A0</accession>
<dbReference type="OrthoDB" id="189770at2759"/>
<dbReference type="KEGG" id="lgi:LOTGIDRAFT_230313"/>
<evidence type="ECO:0000256" key="1">
    <source>
        <dbReference type="SAM" id="MobiDB-lite"/>
    </source>
</evidence>
<dbReference type="HOGENOM" id="CLU_081328_0_0_1"/>
<protein>
    <submittedName>
        <fullName evidence="2">Uncharacterized protein</fullName>
    </submittedName>
</protein>
<dbReference type="AlphaFoldDB" id="V4B1A0"/>
<gene>
    <name evidence="2" type="ORF">LOTGIDRAFT_230313</name>
</gene>
<dbReference type="PANTHER" id="PTHR28348">
    <property type="entry name" value="UPF0193 PROTEIN EVG1"/>
    <property type="match status" value="1"/>
</dbReference>
<evidence type="ECO:0000313" key="3">
    <source>
        <dbReference type="Proteomes" id="UP000030746"/>
    </source>
</evidence>
<name>V4B1A0_LOTGI</name>
<organism evidence="2 3">
    <name type="scientific">Lottia gigantea</name>
    <name type="common">Giant owl limpet</name>
    <dbReference type="NCBI Taxonomy" id="225164"/>
    <lineage>
        <taxon>Eukaryota</taxon>
        <taxon>Metazoa</taxon>
        <taxon>Spiralia</taxon>
        <taxon>Lophotrochozoa</taxon>
        <taxon>Mollusca</taxon>
        <taxon>Gastropoda</taxon>
        <taxon>Patellogastropoda</taxon>
        <taxon>Lottioidea</taxon>
        <taxon>Lottiidae</taxon>
        <taxon>Lottia</taxon>
    </lineage>
</organism>
<evidence type="ECO:0000313" key="2">
    <source>
        <dbReference type="EMBL" id="ESP04068.1"/>
    </source>
</evidence>
<dbReference type="OMA" id="MMAYGKD"/>
<dbReference type="EMBL" id="KB199905">
    <property type="protein sequence ID" value="ESP04068.1"/>
    <property type="molecule type" value="Genomic_DNA"/>
</dbReference>
<dbReference type="PANTHER" id="PTHR28348:SF1">
    <property type="entry name" value="UPF0193 PROTEIN EVG1"/>
    <property type="match status" value="1"/>
</dbReference>
<proteinExistence type="predicted"/>
<reference evidence="2 3" key="1">
    <citation type="journal article" date="2013" name="Nature">
        <title>Insights into bilaterian evolution from three spiralian genomes.</title>
        <authorList>
            <person name="Simakov O."/>
            <person name="Marletaz F."/>
            <person name="Cho S.J."/>
            <person name="Edsinger-Gonzales E."/>
            <person name="Havlak P."/>
            <person name="Hellsten U."/>
            <person name="Kuo D.H."/>
            <person name="Larsson T."/>
            <person name="Lv J."/>
            <person name="Arendt D."/>
            <person name="Savage R."/>
            <person name="Osoegawa K."/>
            <person name="de Jong P."/>
            <person name="Grimwood J."/>
            <person name="Chapman J.A."/>
            <person name="Shapiro H."/>
            <person name="Aerts A."/>
            <person name="Otillar R.P."/>
            <person name="Terry A.Y."/>
            <person name="Boore J.L."/>
            <person name="Grigoriev I.V."/>
            <person name="Lindberg D.R."/>
            <person name="Seaver E.C."/>
            <person name="Weisblat D.A."/>
            <person name="Putnam N.H."/>
            <person name="Rokhsar D.S."/>
        </authorList>
    </citation>
    <scope>NUCLEOTIDE SEQUENCE [LARGE SCALE GENOMIC DNA]</scope>
</reference>
<dbReference type="RefSeq" id="XP_009045550.1">
    <property type="nucleotide sequence ID" value="XM_009047302.1"/>
</dbReference>
<dbReference type="InterPro" id="IPR007914">
    <property type="entry name" value="UPF0193"/>
</dbReference>
<dbReference type="Proteomes" id="UP000030746">
    <property type="component" value="Unassembled WGS sequence"/>
</dbReference>
<keyword evidence="3" id="KW-1185">Reference proteome</keyword>
<dbReference type="STRING" id="225164.V4B1A0"/>